<dbReference type="InterPro" id="IPR001753">
    <property type="entry name" value="Enoyl-CoA_hydra/iso"/>
</dbReference>
<dbReference type="EMBL" id="CAEZWB010000025">
    <property type="protein sequence ID" value="CAB4642640.1"/>
    <property type="molecule type" value="Genomic_DNA"/>
</dbReference>
<dbReference type="EMBL" id="CAEZWH010000041">
    <property type="protein sequence ID" value="CAB4648469.1"/>
    <property type="molecule type" value="Genomic_DNA"/>
</dbReference>
<protein>
    <submittedName>
        <fullName evidence="4">Unannotated protein</fullName>
    </submittedName>
</protein>
<dbReference type="InterPro" id="IPR018376">
    <property type="entry name" value="Enoyl-CoA_hyd/isom_CS"/>
</dbReference>
<keyword evidence="3" id="KW-0456">Lyase</keyword>
<dbReference type="Gene3D" id="1.10.12.10">
    <property type="entry name" value="Lyase 2-enoyl-coa Hydratase, Chain A, domain 2"/>
    <property type="match status" value="1"/>
</dbReference>
<dbReference type="SUPFAM" id="SSF52096">
    <property type="entry name" value="ClpP/crotonase"/>
    <property type="match status" value="1"/>
</dbReference>
<evidence type="ECO:0000256" key="3">
    <source>
        <dbReference type="ARBA" id="ARBA00023239"/>
    </source>
</evidence>
<dbReference type="CDD" id="cd06558">
    <property type="entry name" value="crotonase-like"/>
    <property type="match status" value="1"/>
</dbReference>
<reference evidence="4" key="1">
    <citation type="submission" date="2020-05" db="EMBL/GenBank/DDBJ databases">
        <authorList>
            <person name="Chiriac C."/>
            <person name="Salcher M."/>
            <person name="Ghai R."/>
            <person name="Kavagutti S V."/>
        </authorList>
    </citation>
    <scope>NUCLEOTIDE SEQUENCE</scope>
</reference>
<evidence type="ECO:0000313" key="6">
    <source>
        <dbReference type="EMBL" id="CAB4752202.1"/>
    </source>
</evidence>
<evidence type="ECO:0000256" key="2">
    <source>
        <dbReference type="ARBA" id="ARBA00023098"/>
    </source>
</evidence>
<proteinExistence type="inferred from homology"/>
<dbReference type="InterPro" id="IPR029045">
    <property type="entry name" value="ClpP/crotonase-like_dom_sf"/>
</dbReference>
<dbReference type="InterPro" id="IPR014748">
    <property type="entry name" value="Enoyl-CoA_hydra_C"/>
</dbReference>
<dbReference type="PANTHER" id="PTHR11941:SF169">
    <property type="entry name" value="(7AS)-7A-METHYL-1,5-DIOXO-2,3,5,6,7,7A-HEXAHYDRO-1H-INDENE-CARBOXYL-COA HYDROLASE"/>
    <property type="match status" value="1"/>
</dbReference>
<dbReference type="EMBL" id="CAEZZM010000001">
    <property type="protein sequence ID" value="CAB4752202.1"/>
    <property type="molecule type" value="Genomic_DNA"/>
</dbReference>
<dbReference type="GO" id="GO:0016829">
    <property type="term" value="F:lyase activity"/>
    <property type="evidence" value="ECO:0007669"/>
    <property type="project" value="UniProtKB-KW"/>
</dbReference>
<evidence type="ECO:0000313" key="5">
    <source>
        <dbReference type="EMBL" id="CAB4648469.1"/>
    </source>
</evidence>
<dbReference type="Pfam" id="PF00378">
    <property type="entry name" value="ECH_1"/>
    <property type="match status" value="1"/>
</dbReference>
<sequence>MTDAVLYEVQGKIAYITLNRPDARNAVNGDVAQAMESAIDQMENDPSVWVGILRANTAGQERPVFCAGADLKAINSGQAGALNTAKGGFGGFVYRERKKPIIAAVDGLATAGGCELVLACDMLVATTRSAFGLAEVMRNLIAGAGGLFRLPRAIGKNAAMEVILTGQPLPAQRAYDLGMVNHLVEPGKAEEAALALAERICLAAPLAVWASRKIVLAAAYESDQVLIDMTNKEFGGILASEDTKEGLTAFIEKRPPNWQGR</sequence>
<dbReference type="AlphaFoldDB" id="A0A6J6JYS5"/>
<dbReference type="Gene3D" id="3.90.226.10">
    <property type="entry name" value="2-enoyl-CoA Hydratase, Chain A, domain 1"/>
    <property type="match status" value="1"/>
</dbReference>
<dbReference type="PANTHER" id="PTHR11941">
    <property type="entry name" value="ENOYL-COA HYDRATASE-RELATED"/>
    <property type="match status" value="1"/>
</dbReference>
<dbReference type="GO" id="GO:0006635">
    <property type="term" value="P:fatty acid beta-oxidation"/>
    <property type="evidence" value="ECO:0007669"/>
    <property type="project" value="TreeGrafter"/>
</dbReference>
<gene>
    <name evidence="4" type="ORF">UFOPK2166_00336</name>
    <name evidence="5" type="ORF">UFOPK2195_00336</name>
    <name evidence="6" type="ORF">UFOPK2872_00024</name>
</gene>
<accession>A0A6J6JYS5</accession>
<organism evidence="4">
    <name type="scientific">freshwater metagenome</name>
    <dbReference type="NCBI Taxonomy" id="449393"/>
    <lineage>
        <taxon>unclassified sequences</taxon>
        <taxon>metagenomes</taxon>
        <taxon>ecological metagenomes</taxon>
    </lineage>
</organism>
<comment type="similarity">
    <text evidence="1">Belongs to the enoyl-CoA hydratase/isomerase family.</text>
</comment>
<evidence type="ECO:0000256" key="1">
    <source>
        <dbReference type="ARBA" id="ARBA00005254"/>
    </source>
</evidence>
<dbReference type="PROSITE" id="PS00166">
    <property type="entry name" value="ENOYL_COA_HYDRATASE"/>
    <property type="match status" value="1"/>
</dbReference>
<name>A0A6J6JYS5_9ZZZZ</name>
<evidence type="ECO:0000313" key="4">
    <source>
        <dbReference type="EMBL" id="CAB4642640.1"/>
    </source>
</evidence>
<keyword evidence="2" id="KW-0443">Lipid metabolism</keyword>